<organism evidence="4 5">
    <name type="scientific">Egibacter rhizosphaerae</name>
    <dbReference type="NCBI Taxonomy" id="1670831"/>
    <lineage>
        <taxon>Bacteria</taxon>
        <taxon>Bacillati</taxon>
        <taxon>Actinomycetota</taxon>
        <taxon>Nitriliruptoria</taxon>
        <taxon>Egibacterales</taxon>
        <taxon>Egibacteraceae</taxon>
        <taxon>Egibacter</taxon>
    </lineage>
</organism>
<evidence type="ECO:0000259" key="2">
    <source>
        <dbReference type="Pfam" id="PF13581"/>
    </source>
</evidence>
<dbReference type="Pfam" id="PF14417">
    <property type="entry name" value="MEDS"/>
    <property type="match status" value="1"/>
</dbReference>
<dbReference type="Proteomes" id="UP000291469">
    <property type="component" value="Chromosome"/>
</dbReference>
<feature type="region of interest" description="Disordered" evidence="1">
    <location>
        <begin position="1"/>
        <end position="41"/>
    </location>
</feature>
<dbReference type="InterPro" id="IPR036890">
    <property type="entry name" value="HATPase_C_sf"/>
</dbReference>
<dbReference type="OrthoDB" id="4088450at2"/>
<dbReference type="InterPro" id="IPR025847">
    <property type="entry name" value="MEDS_domain"/>
</dbReference>
<protein>
    <submittedName>
        <fullName evidence="4">Sensor histidine kinase</fullName>
    </submittedName>
</protein>
<evidence type="ECO:0000313" key="4">
    <source>
        <dbReference type="EMBL" id="QBI20061.1"/>
    </source>
</evidence>
<evidence type="ECO:0000313" key="5">
    <source>
        <dbReference type="Proteomes" id="UP000291469"/>
    </source>
</evidence>
<gene>
    <name evidence="4" type="ORF">ER308_11140</name>
</gene>
<sequence length="376" mass="40576">MSEARAPVGTPPRGRTTATVRSRAPASDPCRPKGAATAGGGRGVCVWKKVRALLQQPTNELRHEALFHAGHDGLVDSVVPFVREGVREGEAVLVGATPAKLAAIRAGLQEAEIEAVQWQRNDERYARPSPLLGETLRWCEAELARGQRVRLLSEPPLASASHEDARELSLIDAAFNEVAGLAGVAAVCLYDLEAVPSRWIAQARRSHAELVERDGRRPSEAYVGPRELLADEHLGPLPWPSGAVQELICPAPDEACSAARELGRGAGLPDHRLEAFVEAVGEVATNAWVHALPDRGRFWWGEARLVCEVSDYGPIDADGSLDPLTGYTPPTAERPGGGLWRTRQLADLVQIRSHAHRTVVRVHVDLPSVARAATPR</sequence>
<proteinExistence type="predicted"/>
<name>A0A411YFY2_9ACTN</name>
<keyword evidence="5" id="KW-1185">Reference proteome</keyword>
<evidence type="ECO:0000259" key="3">
    <source>
        <dbReference type="Pfam" id="PF14417"/>
    </source>
</evidence>
<keyword evidence="4" id="KW-0808">Transferase</keyword>
<dbReference type="Pfam" id="PF13581">
    <property type="entry name" value="HATPase_c_2"/>
    <property type="match status" value="1"/>
</dbReference>
<feature type="domain" description="Histidine kinase/HSP90-like ATPase" evidence="2">
    <location>
        <begin position="254"/>
        <end position="362"/>
    </location>
</feature>
<dbReference type="EMBL" id="CP036402">
    <property type="protein sequence ID" value="QBI20061.1"/>
    <property type="molecule type" value="Genomic_DNA"/>
</dbReference>
<dbReference type="AlphaFoldDB" id="A0A411YFY2"/>
<feature type="domain" description="MEDS" evidence="3">
    <location>
        <begin position="62"/>
        <end position="207"/>
    </location>
</feature>
<keyword evidence="4" id="KW-0418">Kinase</keyword>
<accession>A0A411YFY2</accession>
<dbReference type="KEGG" id="erz:ER308_11140"/>
<reference evidence="4 5" key="1">
    <citation type="submission" date="2019-01" db="EMBL/GenBank/DDBJ databases">
        <title>Egibacter rhizosphaerae EGI 80759T.</title>
        <authorList>
            <person name="Chen D.-D."/>
            <person name="Tian Y."/>
            <person name="Jiao J.-Y."/>
            <person name="Zhang X.-T."/>
            <person name="Zhang Y.-G."/>
            <person name="Zhang Y."/>
            <person name="Xiao M."/>
            <person name="Shu W.-S."/>
            <person name="Li W.-J."/>
        </authorList>
    </citation>
    <scope>NUCLEOTIDE SEQUENCE [LARGE SCALE GENOMIC DNA]</scope>
    <source>
        <strain evidence="4 5">EGI 80759</strain>
    </source>
</reference>
<dbReference type="Gene3D" id="3.30.565.10">
    <property type="entry name" value="Histidine kinase-like ATPase, C-terminal domain"/>
    <property type="match status" value="1"/>
</dbReference>
<evidence type="ECO:0000256" key="1">
    <source>
        <dbReference type="SAM" id="MobiDB-lite"/>
    </source>
</evidence>
<dbReference type="InterPro" id="IPR003594">
    <property type="entry name" value="HATPase_dom"/>
</dbReference>
<dbReference type="GO" id="GO:0016301">
    <property type="term" value="F:kinase activity"/>
    <property type="evidence" value="ECO:0007669"/>
    <property type="project" value="UniProtKB-KW"/>
</dbReference>
<dbReference type="CDD" id="cd16936">
    <property type="entry name" value="HATPase_RsbW-like"/>
    <property type="match status" value="1"/>
</dbReference>